<evidence type="ECO:0000313" key="3">
    <source>
        <dbReference type="EMBL" id="MBC8179146.1"/>
    </source>
</evidence>
<keyword evidence="1" id="KW-1133">Transmembrane helix</keyword>
<gene>
    <name evidence="3" type="ORF">H8E19_17215</name>
</gene>
<reference evidence="3 4" key="1">
    <citation type="submission" date="2020-08" db="EMBL/GenBank/DDBJ databases">
        <title>Bridging the membrane lipid divide: bacteria of the FCB group superphylum have the potential to synthesize archaeal ether lipids.</title>
        <authorList>
            <person name="Villanueva L."/>
            <person name="Von Meijenfeldt F.A.B."/>
            <person name="Westbye A.B."/>
            <person name="Yadav S."/>
            <person name="Hopmans E.C."/>
            <person name="Dutilh B.E."/>
            <person name="Sinninghe Damste J.S."/>
        </authorList>
    </citation>
    <scope>NUCLEOTIDE SEQUENCE [LARGE SCALE GENOMIC DNA]</scope>
    <source>
        <strain evidence="3">NIOZ-UU27</strain>
    </source>
</reference>
<dbReference type="AlphaFoldDB" id="A0A8J6N340"/>
<feature type="domain" description="DUF1468" evidence="2">
    <location>
        <begin position="12"/>
        <end position="163"/>
    </location>
</feature>
<name>A0A8J6N340_9DELT</name>
<dbReference type="Pfam" id="PF07331">
    <property type="entry name" value="TctB"/>
    <property type="match status" value="1"/>
</dbReference>
<evidence type="ECO:0000259" key="2">
    <source>
        <dbReference type="Pfam" id="PF07331"/>
    </source>
</evidence>
<dbReference type="EMBL" id="JACNJD010000351">
    <property type="protein sequence ID" value="MBC8179146.1"/>
    <property type="molecule type" value="Genomic_DNA"/>
</dbReference>
<dbReference type="InterPro" id="IPR009936">
    <property type="entry name" value="DUF1468"/>
</dbReference>
<proteinExistence type="predicted"/>
<feature type="transmembrane region" description="Helical" evidence="1">
    <location>
        <begin position="45"/>
        <end position="63"/>
    </location>
</feature>
<evidence type="ECO:0000313" key="4">
    <source>
        <dbReference type="Proteomes" id="UP000650524"/>
    </source>
</evidence>
<evidence type="ECO:0000256" key="1">
    <source>
        <dbReference type="SAM" id="Phobius"/>
    </source>
</evidence>
<dbReference type="Proteomes" id="UP000650524">
    <property type="component" value="Unassembled WGS sequence"/>
</dbReference>
<organism evidence="3 4">
    <name type="scientific">Candidatus Desulfacyla euxinica</name>
    <dbReference type="NCBI Taxonomy" id="2841693"/>
    <lineage>
        <taxon>Bacteria</taxon>
        <taxon>Deltaproteobacteria</taxon>
        <taxon>Candidatus Desulfacyla</taxon>
    </lineage>
</organism>
<sequence length="182" mass="20623">MKTRRSIIFQLLIWLALGSLAYGLTYKFNTPLENYRYGAASWPRVIILGMVMFAIIQAILDLVELRRHGPLDDMVLGGAADTTPEKTISGVTIHLKRLATFGIPLLFLFMIPRMGYYVSAPFFITAFMLLLGERQLKHLIGTSLLIYCVTLFVFTKLLFVPLPEGTWPGFYEVSSWIIVLLT</sequence>
<comment type="caution">
    <text evidence="3">The sequence shown here is derived from an EMBL/GenBank/DDBJ whole genome shotgun (WGS) entry which is preliminary data.</text>
</comment>
<protein>
    <submittedName>
        <fullName evidence="3">Tripartite tricarboxylate transporter TctB family protein</fullName>
    </submittedName>
</protein>
<accession>A0A8J6N340</accession>
<keyword evidence="1" id="KW-0472">Membrane</keyword>
<keyword evidence="1" id="KW-0812">Transmembrane</keyword>
<feature type="transmembrane region" description="Helical" evidence="1">
    <location>
        <begin position="144"/>
        <end position="162"/>
    </location>
</feature>